<protein>
    <submittedName>
        <fullName evidence="1">Uncharacterized protein</fullName>
    </submittedName>
</protein>
<evidence type="ECO:0000313" key="2">
    <source>
        <dbReference type="Proteomes" id="UP000293547"/>
    </source>
</evidence>
<name>A0ACB6FE74_9PLEO</name>
<sequence length="134" mass="14228">MTTASAETVQPAIDLASLALCKSDNPVEPAQSPPTDITDRTGLGTIDGQCKQSESDIPAPPTRPPQFRHEQTLSPAMKPAVQSSTKIGRIEESARQQDAAEVMANIFDLISCAITGDGILREGEQGDAIKAILW</sequence>
<evidence type="ECO:0000313" key="1">
    <source>
        <dbReference type="EMBL" id="KAB2102675.1"/>
    </source>
</evidence>
<keyword evidence="2" id="KW-1185">Reference proteome</keyword>
<reference evidence="1 2" key="1">
    <citation type="journal article" date="2019" name="bioRxiv">
        <title>Genomics, evolutionary history and diagnostics of the Alternaria alternata species group including apple and Asian pear pathotypes.</title>
        <authorList>
            <person name="Armitage A.D."/>
            <person name="Cockerton H.M."/>
            <person name="Sreenivasaprasad S."/>
            <person name="Woodhall J.W."/>
            <person name="Lane C.R."/>
            <person name="Harrison R.J."/>
            <person name="Clarkson J.P."/>
        </authorList>
    </citation>
    <scope>NUCLEOTIDE SEQUENCE [LARGE SCALE GENOMIC DNA]</scope>
    <source>
        <strain evidence="1 2">FERA 650</strain>
    </source>
</reference>
<proteinExistence type="predicted"/>
<comment type="caution">
    <text evidence="1">The sequence shown here is derived from an EMBL/GenBank/DDBJ whole genome shotgun (WGS) entry which is preliminary data.</text>
</comment>
<accession>A0ACB6FE74</accession>
<dbReference type="EMBL" id="PDWZ02000009">
    <property type="protein sequence ID" value="KAB2102675.1"/>
    <property type="molecule type" value="Genomic_DNA"/>
</dbReference>
<organism evidence="1 2">
    <name type="scientific">Alternaria gaisen</name>
    <dbReference type="NCBI Taxonomy" id="167740"/>
    <lineage>
        <taxon>Eukaryota</taxon>
        <taxon>Fungi</taxon>
        <taxon>Dikarya</taxon>
        <taxon>Ascomycota</taxon>
        <taxon>Pezizomycotina</taxon>
        <taxon>Dothideomycetes</taxon>
        <taxon>Pleosporomycetidae</taxon>
        <taxon>Pleosporales</taxon>
        <taxon>Pleosporineae</taxon>
        <taxon>Pleosporaceae</taxon>
        <taxon>Alternaria</taxon>
        <taxon>Alternaria sect. Alternaria</taxon>
    </lineage>
</organism>
<dbReference type="Proteomes" id="UP000293547">
    <property type="component" value="Unassembled WGS sequence"/>
</dbReference>
<gene>
    <name evidence="1" type="ORF">AG0111_0g9387</name>
</gene>